<dbReference type="InterPro" id="IPR032263">
    <property type="entry name" value="Citrate-bd"/>
</dbReference>
<dbReference type="InterPro" id="IPR014608">
    <property type="entry name" value="ATP-citrate_synthase"/>
</dbReference>
<dbReference type="Gene3D" id="1.10.230.10">
    <property type="entry name" value="Cytochrome P450-Terp, domain 2"/>
    <property type="match status" value="1"/>
</dbReference>
<keyword evidence="8 24" id="KW-0963">Cytoplasm</keyword>
<dbReference type="SUPFAM" id="SSF51735">
    <property type="entry name" value="NAD(P)-binding Rossmann-fold domains"/>
    <property type="match status" value="1"/>
</dbReference>
<dbReference type="InterPro" id="IPR033847">
    <property type="entry name" value="Citrt_syn/SCS-alpha_CS"/>
</dbReference>
<evidence type="ECO:0000256" key="15">
    <source>
        <dbReference type="ARBA" id="ARBA00022840"/>
    </source>
</evidence>
<dbReference type="PIRSF" id="PIRSF036511">
    <property type="entry name" value="ATP_citrt_syn"/>
    <property type="match status" value="1"/>
</dbReference>
<keyword evidence="9" id="KW-1017">Isopeptide bond</keyword>
<dbReference type="InterPro" id="IPR036291">
    <property type="entry name" value="NAD(P)-bd_dom_sf"/>
</dbReference>
<evidence type="ECO:0000256" key="3">
    <source>
        <dbReference type="ARBA" id="ARBA00005899"/>
    </source>
</evidence>
<dbReference type="PROSITE" id="PS00399">
    <property type="entry name" value="SUCCINYL_COA_LIG_2"/>
    <property type="match status" value="1"/>
</dbReference>
<evidence type="ECO:0000256" key="20">
    <source>
        <dbReference type="ARBA" id="ARBA00030151"/>
    </source>
</evidence>
<feature type="domain" description="ATP-citrate synthase/succinyl-CoA ligase C-terminal" evidence="27">
    <location>
        <begin position="656"/>
        <end position="780"/>
    </location>
</feature>
<keyword evidence="14 24" id="KW-0547">Nucleotide-binding</keyword>
<gene>
    <name evidence="32" type="primary">LOC109478072</name>
</gene>
<evidence type="ECO:0000256" key="23">
    <source>
        <dbReference type="ARBA" id="ARBA00093367"/>
    </source>
</evidence>
<proteinExistence type="inferred from homology"/>
<name>A0A6P4ZZS1_BRABE</name>
<comment type="function">
    <text evidence="23">Catalyzes the cleavage of citrate into oxaloacetate and acetyl-CoA, the latter serving as common substrate in multiple biochemical reactions in protein, carbohydrate and lipid metabolism.</text>
</comment>
<evidence type="ECO:0000259" key="28">
    <source>
        <dbReference type="Pfam" id="PF02629"/>
    </source>
</evidence>
<dbReference type="InterPro" id="IPR005811">
    <property type="entry name" value="SUCC_ACL_C"/>
</dbReference>
<feature type="region of interest" description="Disordered" evidence="26">
    <location>
        <begin position="435"/>
        <end position="482"/>
    </location>
</feature>
<evidence type="ECO:0000259" key="29">
    <source>
        <dbReference type="Pfam" id="PF16114"/>
    </source>
</evidence>
<evidence type="ECO:0000256" key="24">
    <source>
        <dbReference type="PIRNR" id="PIRNR036511"/>
    </source>
</evidence>
<dbReference type="PROSITE" id="PS01216">
    <property type="entry name" value="SUCCINYL_COA_LIG_1"/>
    <property type="match status" value="1"/>
</dbReference>
<evidence type="ECO:0000256" key="21">
    <source>
        <dbReference type="ARBA" id="ARBA00030982"/>
    </source>
</evidence>
<dbReference type="FunFam" id="3.30.470.110:FF:000003">
    <property type="entry name" value="ATP-citrate synthase subunit 2"/>
    <property type="match status" value="1"/>
</dbReference>
<dbReference type="PANTHER" id="PTHR23118:SF42">
    <property type="entry name" value="ATP-CITRATE SYNTHASE"/>
    <property type="match status" value="1"/>
</dbReference>
<keyword evidence="15 24" id="KW-0067">ATP-binding</keyword>
<evidence type="ECO:0000256" key="1">
    <source>
        <dbReference type="ARBA" id="ARBA00001946"/>
    </source>
</evidence>
<dbReference type="Proteomes" id="UP000515135">
    <property type="component" value="Unplaced"/>
</dbReference>
<dbReference type="Pfam" id="PF00285">
    <property type="entry name" value="Citrate_synt"/>
    <property type="match status" value="1"/>
</dbReference>
<evidence type="ECO:0000259" key="30">
    <source>
        <dbReference type="Pfam" id="PF24948"/>
    </source>
</evidence>
<organism evidence="31 32">
    <name type="scientific">Branchiostoma belcheri</name>
    <name type="common">Amphioxus</name>
    <dbReference type="NCBI Taxonomy" id="7741"/>
    <lineage>
        <taxon>Eukaryota</taxon>
        <taxon>Metazoa</taxon>
        <taxon>Chordata</taxon>
        <taxon>Cephalochordata</taxon>
        <taxon>Leptocardii</taxon>
        <taxon>Amphioxiformes</taxon>
        <taxon>Branchiostomatidae</taxon>
        <taxon>Branchiostoma</taxon>
    </lineage>
</organism>
<dbReference type="InterPro" id="IPR002020">
    <property type="entry name" value="Citrate_synthase"/>
</dbReference>
<evidence type="ECO:0000256" key="8">
    <source>
        <dbReference type="ARBA" id="ARBA00022490"/>
    </source>
</evidence>
<dbReference type="InterPro" id="IPR036969">
    <property type="entry name" value="Citrate_synthase_sf"/>
</dbReference>
<comment type="subcellular location">
    <subcellularLocation>
        <location evidence="2">Cytoplasm</location>
        <location evidence="2">Cytosol</location>
    </subcellularLocation>
</comment>
<comment type="catalytic activity">
    <reaction evidence="22">
        <text>oxaloacetate + acetyl-CoA + ADP + phosphate = citrate + ATP + CoA</text>
        <dbReference type="Rhea" id="RHEA:21160"/>
        <dbReference type="ChEBI" id="CHEBI:16452"/>
        <dbReference type="ChEBI" id="CHEBI:16947"/>
        <dbReference type="ChEBI" id="CHEBI:30616"/>
        <dbReference type="ChEBI" id="CHEBI:43474"/>
        <dbReference type="ChEBI" id="CHEBI:57287"/>
        <dbReference type="ChEBI" id="CHEBI:57288"/>
        <dbReference type="ChEBI" id="CHEBI:456216"/>
        <dbReference type="EC" id="2.3.3.8"/>
    </reaction>
    <physiologicalReaction direction="right-to-left" evidence="22">
        <dbReference type="Rhea" id="RHEA:21162"/>
    </physiologicalReaction>
</comment>
<dbReference type="RefSeq" id="XP_019635091.1">
    <property type="nucleotide sequence ID" value="XM_019779532.1"/>
</dbReference>
<dbReference type="InterPro" id="IPR003781">
    <property type="entry name" value="CoA-bd"/>
</dbReference>
<evidence type="ECO:0000256" key="11">
    <source>
        <dbReference type="ARBA" id="ARBA00022553"/>
    </source>
</evidence>
<evidence type="ECO:0000256" key="12">
    <source>
        <dbReference type="ARBA" id="ARBA00022679"/>
    </source>
</evidence>
<keyword evidence="19 24" id="KW-0443">Lipid metabolism</keyword>
<dbReference type="KEGG" id="bbel:109478072"/>
<evidence type="ECO:0000256" key="5">
    <source>
        <dbReference type="ARBA" id="ARBA00011881"/>
    </source>
</evidence>
<comment type="similarity">
    <text evidence="4 24">In the N-terminal section; belongs to the succinate/malate CoA ligase beta subunit family.</text>
</comment>
<feature type="domain" description="ATP-citrate synthase citrate-binding" evidence="29">
    <location>
        <begin position="242"/>
        <end position="418"/>
    </location>
</feature>
<keyword evidence="13 24" id="KW-0479">Metal-binding</keyword>
<dbReference type="SUPFAM" id="SSF56059">
    <property type="entry name" value="Glutathione synthetase ATP-binding domain-like"/>
    <property type="match status" value="1"/>
</dbReference>
<dbReference type="Gene3D" id="3.40.50.720">
    <property type="entry name" value="NAD(P)-binding Rossmann-like Domain"/>
    <property type="match status" value="1"/>
</dbReference>
<feature type="compositionally biased region" description="Polar residues" evidence="26">
    <location>
        <begin position="435"/>
        <end position="449"/>
    </location>
</feature>
<comment type="similarity">
    <text evidence="3 24">In the C-terminal section; belongs to the succinate/malate CoA ligase alpha subunit family.</text>
</comment>
<keyword evidence="16 24" id="KW-0460">Magnesium</keyword>
<keyword evidence="31" id="KW-1185">Reference proteome</keyword>
<evidence type="ECO:0000256" key="6">
    <source>
        <dbReference type="ARBA" id="ARBA00012639"/>
    </source>
</evidence>
<keyword evidence="10 24" id="KW-0444">Lipid biosynthesis</keyword>
<dbReference type="GO" id="GO:0005829">
    <property type="term" value="C:cytosol"/>
    <property type="evidence" value="ECO:0007669"/>
    <property type="project" value="UniProtKB-SubCell"/>
</dbReference>
<evidence type="ECO:0000256" key="9">
    <source>
        <dbReference type="ARBA" id="ARBA00022499"/>
    </source>
</evidence>
<evidence type="ECO:0000256" key="18">
    <source>
        <dbReference type="ARBA" id="ARBA00022990"/>
    </source>
</evidence>
<dbReference type="InterPro" id="IPR017866">
    <property type="entry name" value="Succ-CoA_synthase_bsu_CS"/>
</dbReference>
<dbReference type="Pfam" id="PF16114">
    <property type="entry name" value="Citrate_bind"/>
    <property type="match status" value="1"/>
</dbReference>
<dbReference type="SUPFAM" id="SSF52210">
    <property type="entry name" value="Succinyl-CoA synthetase domains"/>
    <property type="match status" value="1"/>
</dbReference>
<accession>A0A6P4ZZS1</accession>
<evidence type="ECO:0000313" key="32">
    <source>
        <dbReference type="RefSeq" id="XP_019635091.1"/>
    </source>
</evidence>
<keyword evidence="12 24" id="KW-0808">Transferase</keyword>
<dbReference type="SUPFAM" id="SSF48256">
    <property type="entry name" value="Citrate synthase"/>
    <property type="match status" value="1"/>
</dbReference>
<dbReference type="GO" id="GO:0003878">
    <property type="term" value="F:ATP citrate synthase activity"/>
    <property type="evidence" value="ECO:0007669"/>
    <property type="project" value="UniProtKB-UniRule"/>
</dbReference>
<evidence type="ECO:0000256" key="7">
    <source>
        <dbReference type="ARBA" id="ARBA00015259"/>
    </source>
</evidence>
<dbReference type="Gene3D" id="3.40.50.261">
    <property type="entry name" value="Succinyl-CoA synthetase domains"/>
    <property type="match status" value="2"/>
</dbReference>
<dbReference type="InterPro" id="IPR016142">
    <property type="entry name" value="Citrate_synth-like_lrg_a-sub"/>
</dbReference>
<evidence type="ECO:0000256" key="19">
    <source>
        <dbReference type="ARBA" id="ARBA00023098"/>
    </source>
</evidence>
<dbReference type="InterPro" id="IPR016143">
    <property type="entry name" value="Citrate_synth-like_sm_a-sub"/>
</dbReference>
<evidence type="ECO:0000256" key="26">
    <source>
        <dbReference type="SAM" id="MobiDB-lite"/>
    </source>
</evidence>
<dbReference type="CDD" id="cd06100">
    <property type="entry name" value="CCL_ACL-C"/>
    <property type="match status" value="1"/>
</dbReference>
<dbReference type="AlphaFoldDB" id="A0A6P4ZZS1"/>
<dbReference type="GO" id="GO:0006633">
    <property type="term" value="P:fatty acid biosynthetic process"/>
    <property type="evidence" value="ECO:0007669"/>
    <property type="project" value="TreeGrafter"/>
</dbReference>
<protein>
    <recommendedName>
        <fullName evidence="7 24">ATP-citrate synthase</fullName>
        <ecNumber evidence="6 24">2.3.3.8</ecNumber>
    </recommendedName>
    <alternativeName>
        <fullName evidence="20 24">ATP-citrate (pro-S-)-lyase</fullName>
    </alternativeName>
    <alternativeName>
        <fullName evidence="21 24">Citrate cleavage enzyme</fullName>
    </alternativeName>
</protein>
<evidence type="ECO:0000256" key="13">
    <source>
        <dbReference type="ARBA" id="ARBA00022723"/>
    </source>
</evidence>
<evidence type="ECO:0000256" key="25">
    <source>
        <dbReference type="PIRSR" id="PIRSR036511-1"/>
    </source>
</evidence>
<dbReference type="FunFam" id="1.10.230.10:FF:000004">
    <property type="entry name" value="ATP-citrate synthase"/>
    <property type="match status" value="1"/>
</dbReference>
<evidence type="ECO:0000256" key="4">
    <source>
        <dbReference type="ARBA" id="ARBA00010719"/>
    </source>
</evidence>
<dbReference type="PANTHER" id="PTHR23118">
    <property type="entry name" value="ATP-CITRATE SYNTHASE"/>
    <property type="match status" value="1"/>
</dbReference>
<dbReference type="Pfam" id="PF02629">
    <property type="entry name" value="CoA_binding"/>
    <property type="match status" value="1"/>
</dbReference>
<keyword evidence="17" id="KW-0832">Ubl conjugation</keyword>
<keyword evidence="18" id="KW-0007">Acetylation</keyword>
<dbReference type="FunFam" id="3.40.50.261:FF:000004">
    <property type="entry name" value="ATP-citrate synthase subunit"/>
    <property type="match status" value="1"/>
</dbReference>
<reference evidence="32" key="1">
    <citation type="submission" date="2025-08" db="UniProtKB">
        <authorList>
            <consortium name="RefSeq"/>
        </authorList>
    </citation>
    <scope>IDENTIFICATION</scope>
    <source>
        <tissue evidence="32">Gonad</tissue>
    </source>
</reference>
<feature type="active site" description="Tele-phosphohistidine intermediate" evidence="25">
    <location>
        <position position="756"/>
    </location>
</feature>
<dbReference type="EC" id="2.3.3.8" evidence="6 24"/>
<dbReference type="OrthoDB" id="3261737at2759"/>
<feature type="compositionally biased region" description="Low complexity" evidence="26">
    <location>
        <begin position="450"/>
        <end position="466"/>
    </location>
</feature>
<evidence type="ECO:0000256" key="14">
    <source>
        <dbReference type="ARBA" id="ARBA00022741"/>
    </source>
</evidence>
<dbReference type="Pfam" id="PF00549">
    <property type="entry name" value="Ligase_CoA"/>
    <property type="match status" value="1"/>
</dbReference>
<evidence type="ECO:0000256" key="22">
    <source>
        <dbReference type="ARBA" id="ARBA00048669"/>
    </source>
</evidence>
<sequence>MSAKAILEAAGKGLLNANLAGAGMVKNRIATVNSETDWDFLVASNPWMSTERLVAKPDQLIKRRGKLGLIKVNATLDDVKQWVNERMNKEMKIGKSTGLLKNFVIEPFVPHKQEEEFYVCIYAHRDGETILFHHEGGVDIGDVDAKAVKLEVPIGETPSLEDLQRKLVHNAPAPKQPVLAQFISNLYTVYTDLYFTYLEINPLVVTDEGVYILDLAAKIDQTAEFICKAKWGELDFPPPFGREAYPEEAYIADLDAKSGASLKLTILNPKGRIWTMVAGGGASVIYSDTICDLGGASELANYGEYSGAPSEGQTYEYAKTILSLMTRDQHPEGKVLIIGGGIANFTNVAATFKGIVRALKDYQAKLKEYNVTVFVRRGGPNYQEGLRIMRELGQHIGIPLYVFGTETHMTAIVGMALGKRPIPDEPEDHKTTASFLLSGSSKSTATPPISRTGSVSDGSSSPLPGSRKMRHPSKDGFGSAAAKPAKPLFTESSKAIIWGMQNRAVQGMLDFDFCCSRKTPSVVAMTYPFSGDHKQKFYWGHKEILIPVYKNMDDAMTKHTDADVLISFASLRSAYDSTVEALQYSQIRTIAIIAEGIPEAKTRQLNKLASEKGVTIIGPATVGGIKPGCFKIGNTGGMLDNILSSKLYRPGSVAYVSRSGGMSNELNNIISRRTNGVYEGVAIGGDRYPGTTFMDHLIRYNSEPDVKMLVLLGEVGGTEEYKICEALKDGTITKPIVAWCIGTCASMFTSEVQFGHAGSSAHSDMETALAKNKALASAGAYVPTSFDELGEKIQEVYEFLRDEGIIVEQPEVPPPTVPMDYSWARELGLIRKPASFMTSICDERGQELLYAGMPISDVFKEDMGIGGVLSLLWFQRRLPAYACKFIEMCLMVTADHGPAVSGAHNTIVCARAGKDLISSLSSGLLTIGDRFGGALDAAAKQFSEGFDSGMIPMDFVNHMRKKGKLIMGIGHRVKSINNPDMRVVILKDYVKQNFPATPLLDYALEVEKITTSKKPNLILNVDGFIGVAMVDLFRNCGAFTREEANEYVDIGALNGIFVLGRSMGFIGHFLDQKRMKQGLYRHPWDDISYVLPENLNM</sequence>
<dbReference type="Gene3D" id="3.30.470.110">
    <property type="match status" value="1"/>
</dbReference>
<dbReference type="Gene3D" id="1.10.580.10">
    <property type="entry name" value="Citrate Synthase, domain 1"/>
    <property type="match status" value="1"/>
</dbReference>
<evidence type="ECO:0000259" key="27">
    <source>
        <dbReference type="Pfam" id="PF00549"/>
    </source>
</evidence>
<dbReference type="FunFam" id="3.40.50.720:FF:000024">
    <property type="entry name" value="Probable ATP-citrate synthase"/>
    <property type="match status" value="1"/>
</dbReference>
<dbReference type="PROSITE" id="PS01217">
    <property type="entry name" value="SUCCINYL_COA_LIG_3"/>
    <property type="match status" value="1"/>
</dbReference>
<dbReference type="GO" id="GO:0005524">
    <property type="term" value="F:ATP binding"/>
    <property type="evidence" value="ECO:0007669"/>
    <property type="project" value="UniProtKB-UniRule"/>
</dbReference>
<dbReference type="FunFam" id="3.40.50.261:FF:000003">
    <property type="entry name" value="ATP-citrate synthase subunit"/>
    <property type="match status" value="1"/>
</dbReference>
<keyword evidence="11" id="KW-0597">Phosphoprotein</keyword>
<dbReference type="Pfam" id="PF24948">
    <property type="entry name" value="Citrate_synth_N"/>
    <property type="match status" value="1"/>
</dbReference>
<evidence type="ECO:0000313" key="31">
    <source>
        <dbReference type="Proteomes" id="UP000515135"/>
    </source>
</evidence>
<feature type="domain" description="CoA-binding" evidence="28">
    <location>
        <begin position="491"/>
        <end position="596"/>
    </location>
</feature>
<feature type="domain" description="ATP-citrate synthase ATP-grasp" evidence="30">
    <location>
        <begin position="2"/>
        <end position="231"/>
    </location>
</feature>
<dbReference type="GO" id="GO:0046872">
    <property type="term" value="F:metal ion binding"/>
    <property type="evidence" value="ECO:0007669"/>
    <property type="project" value="UniProtKB-UniRule"/>
</dbReference>
<evidence type="ECO:0000256" key="10">
    <source>
        <dbReference type="ARBA" id="ARBA00022516"/>
    </source>
</evidence>
<dbReference type="GeneID" id="109478072"/>
<dbReference type="InterPro" id="IPR017440">
    <property type="entry name" value="Cit_synth/succinyl-CoA_lig_AS"/>
</dbReference>
<evidence type="ECO:0000256" key="16">
    <source>
        <dbReference type="ARBA" id="ARBA00022842"/>
    </source>
</evidence>
<dbReference type="GO" id="GO:0006085">
    <property type="term" value="P:acetyl-CoA biosynthetic process"/>
    <property type="evidence" value="ECO:0007669"/>
    <property type="project" value="InterPro"/>
</dbReference>
<evidence type="ECO:0000256" key="2">
    <source>
        <dbReference type="ARBA" id="ARBA00004514"/>
    </source>
</evidence>
<dbReference type="GO" id="GO:0006101">
    <property type="term" value="P:citrate metabolic process"/>
    <property type="evidence" value="ECO:0007669"/>
    <property type="project" value="InterPro"/>
</dbReference>
<comment type="cofactor">
    <cofactor evidence="1">
        <name>Mg(2+)</name>
        <dbReference type="ChEBI" id="CHEBI:18420"/>
    </cofactor>
</comment>
<dbReference type="InterPro" id="IPR016102">
    <property type="entry name" value="Succinyl-CoA_synth-like"/>
</dbReference>
<evidence type="ECO:0000256" key="17">
    <source>
        <dbReference type="ARBA" id="ARBA00022843"/>
    </source>
</evidence>
<dbReference type="InterPro" id="IPR056749">
    <property type="entry name" value="Citrate_synth_N"/>
</dbReference>
<comment type="subunit">
    <text evidence="5 24">Homotetramer.</text>
</comment>